<name>A0A5A7QSK3_STRAF</name>
<sequence>MGLGAVSSGGGDLNWCRRGGIPPPRQGAVIAVRLRCCSRAAMTSGERMPTAVDGGCRPRVFGDSRMEILGDGCVDRCSSAGSLLLTVGKSMFERTSLPDNTELYERTKLTVSFEGIVDGVGGRGAM</sequence>
<organism evidence="1 2">
    <name type="scientific">Striga asiatica</name>
    <name type="common">Asiatic witchweed</name>
    <name type="synonym">Buchnera asiatica</name>
    <dbReference type="NCBI Taxonomy" id="4170"/>
    <lineage>
        <taxon>Eukaryota</taxon>
        <taxon>Viridiplantae</taxon>
        <taxon>Streptophyta</taxon>
        <taxon>Embryophyta</taxon>
        <taxon>Tracheophyta</taxon>
        <taxon>Spermatophyta</taxon>
        <taxon>Magnoliopsida</taxon>
        <taxon>eudicotyledons</taxon>
        <taxon>Gunneridae</taxon>
        <taxon>Pentapetalae</taxon>
        <taxon>asterids</taxon>
        <taxon>lamiids</taxon>
        <taxon>Lamiales</taxon>
        <taxon>Orobanchaceae</taxon>
        <taxon>Buchnereae</taxon>
        <taxon>Striga</taxon>
    </lineage>
</organism>
<dbReference type="AlphaFoldDB" id="A0A5A7QSK3"/>
<evidence type="ECO:0000313" key="1">
    <source>
        <dbReference type="EMBL" id="GER47956.1"/>
    </source>
</evidence>
<comment type="caution">
    <text evidence="1">The sequence shown here is derived from an EMBL/GenBank/DDBJ whole genome shotgun (WGS) entry which is preliminary data.</text>
</comment>
<proteinExistence type="predicted"/>
<evidence type="ECO:0000313" key="2">
    <source>
        <dbReference type="Proteomes" id="UP000325081"/>
    </source>
</evidence>
<dbReference type="EMBL" id="BKCP01008071">
    <property type="protein sequence ID" value="GER47956.1"/>
    <property type="molecule type" value="Genomic_DNA"/>
</dbReference>
<reference evidence="2" key="1">
    <citation type="journal article" date="2019" name="Curr. Biol.">
        <title>Genome Sequence of Striga asiatica Provides Insight into the Evolution of Plant Parasitism.</title>
        <authorList>
            <person name="Yoshida S."/>
            <person name="Kim S."/>
            <person name="Wafula E.K."/>
            <person name="Tanskanen J."/>
            <person name="Kim Y.M."/>
            <person name="Honaas L."/>
            <person name="Yang Z."/>
            <person name="Spallek T."/>
            <person name="Conn C.E."/>
            <person name="Ichihashi Y."/>
            <person name="Cheong K."/>
            <person name="Cui S."/>
            <person name="Der J.P."/>
            <person name="Gundlach H."/>
            <person name="Jiao Y."/>
            <person name="Hori C."/>
            <person name="Ishida J.K."/>
            <person name="Kasahara H."/>
            <person name="Kiba T."/>
            <person name="Kim M.S."/>
            <person name="Koo N."/>
            <person name="Laohavisit A."/>
            <person name="Lee Y.H."/>
            <person name="Lumba S."/>
            <person name="McCourt P."/>
            <person name="Mortimer J.C."/>
            <person name="Mutuku J.M."/>
            <person name="Nomura T."/>
            <person name="Sasaki-Sekimoto Y."/>
            <person name="Seto Y."/>
            <person name="Wang Y."/>
            <person name="Wakatake T."/>
            <person name="Sakakibara H."/>
            <person name="Demura T."/>
            <person name="Yamaguchi S."/>
            <person name="Yoneyama K."/>
            <person name="Manabe R.I."/>
            <person name="Nelson D.C."/>
            <person name="Schulman A.H."/>
            <person name="Timko M.P."/>
            <person name="dePamphilis C.W."/>
            <person name="Choi D."/>
            <person name="Shirasu K."/>
        </authorList>
    </citation>
    <scope>NUCLEOTIDE SEQUENCE [LARGE SCALE GENOMIC DNA]</scope>
    <source>
        <strain evidence="2">cv. UVA1</strain>
    </source>
</reference>
<keyword evidence="2" id="KW-1185">Reference proteome</keyword>
<gene>
    <name evidence="1" type="ORF">STAS_25115</name>
</gene>
<protein>
    <submittedName>
        <fullName evidence="1">Disease resistance protein</fullName>
    </submittedName>
</protein>
<accession>A0A5A7QSK3</accession>
<dbReference type="Proteomes" id="UP000325081">
    <property type="component" value="Unassembled WGS sequence"/>
</dbReference>